<dbReference type="EMBL" id="HG916854">
    <property type="protein sequence ID" value="CDM60654.1"/>
    <property type="molecule type" value="Genomic_DNA"/>
</dbReference>
<accession>W6RIG4</accession>
<dbReference type="Proteomes" id="UP000019443">
    <property type="component" value="Plasmid pLPU83c"/>
</dbReference>
<feature type="region of interest" description="Disordered" evidence="1">
    <location>
        <begin position="33"/>
        <end position="88"/>
    </location>
</feature>
<protein>
    <submittedName>
        <fullName evidence="2">Uncharacterized protein</fullName>
    </submittedName>
</protein>
<sequence length="88" mass="9254">MSVRMATDGSLDHDGAVLRAKELMVQLAVLGTENDKDLKGEGNGNEQGSLEDEQPFLEVAAEGPEEGRGDTVEASDPVSVINPTGSRD</sequence>
<dbReference type="RefSeq" id="WP_141652581.1">
    <property type="nucleotide sequence ID" value="NZ_ATTO01000033.1"/>
</dbReference>
<dbReference type="HOGENOM" id="CLU_2466882_0_0_5"/>
<evidence type="ECO:0000313" key="2">
    <source>
        <dbReference type="EMBL" id="CDM60654.1"/>
    </source>
</evidence>
<geneLocation type="plasmid" evidence="2 3">
    <name>pLPU83c</name>
</geneLocation>
<name>W6RIG4_9HYPH</name>
<evidence type="ECO:0000313" key="3">
    <source>
        <dbReference type="Proteomes" id="UP000019443"/>
    </source>
</evidence>
<reference evidence="2" key="1">
    <citation type="submission" date="2013-11" db="EMBL/GenBank/DDBJ databases">
        <title>Draft genome sequence of the broad-host-range Rhizobium sp. LPU83 strain, a member of the low-genetic diversity Oregon-like Rhizobium sp. group.</title>
        <authorList>
            <person name="Wibberg D."/>
            <person name="Puehler A."/>
            <person name="Schlueter A."/>
        </authorList>
    </citation>
    <scope>NUCLEOTIDE SEQUENCE [LARGE SCALE GENOMIC DNA]</scope>
    <source>
        <strain evidence="2">LPU83</strain>
        <plasmid evidence="2">pLPU83c</plasmid>
    </source>
</reference>
<evidence type="ECO:0000256" key="1">
    <source>
        <dbReference type="SAM" id="MobiDB-lite"/>
    </source>
</evidence>
<dbReference type="AlphaFoldDB" id="W6RIG4"/>
<organism evidence="2 3">
    <name type="scientific">Rhizobium favelukesii</name>
    <dbReference type="NCBI Taxonomy" id="348824"/>
    <lineage>
        <taxon>Bacteria</taxon>
        <taxon>Pseudomonadati</taxon>
        <taxon>Pseudomonadota</taxon>
        <taxon>Alphaproteobacteria</taxon>
        <taxon>Hyphomicrobiales</taxon>
        <taxon>Rhizobiaceae</taxon>
        <taxon>Rhizobium/Agrobacterium group</taxon>
        <taxon>Rhizobium</taxon>
    </lineage>
</organism>
<keyword evidence="2" id="KW-0614">Plasmid</keyword>
<proteinExistence type="predicted"/>
<dbReference type="KEGG" id="rhl:LPU83_pLPU83c_0092"/>
<gene>
    <name evidence="2" type="ORF">LPU83_pLPU83c_0092</name>
</gene>
<keyword evidence="3" id="KW-1185">Reference proteome</keyword>